<proteinExistence type="predicted"/>
<dbReference type="AlphaFoldDB" id="A0A0V0Z6Q9"/>
<evidence type="ECO:0000313" key="2">
    <source>
        <dbReference type="Proteomes" id="UP000054783"/>
    </source>
</evidence>
<dbReference type="OrthoDB" id="10347965at2759"/>
<evidence type="ECO:0000313" key="1">
    <source>
        <dbReference type="EMBL" id="KRY08109.1"/>
    </source>
</evidence>
<protein>
    <submittedName>
        <fullName evidence="1">Uncharacterized protein</fullName>
    </submittedName>
</protein>
<keyword evidence="2" id="KW-1185">Reference proteome</keyword>
<organism evidence="1 2">
    <name type="scientific">Trichinella patagoniensis</name>
    <dbReference type="NCBI Taxonomy" id="990121"/>
    <lineage>
        <taxon>Eukaryota</taxon>
        <taxon>Metazoa</taxon>
        <taxon>Ecdysozoa</taxon>
        <taxon>Nematoda</taxon>
        <taxon>Enoplea</taxon>
        <taxon>Dorylaimia</taxon>
        <taxon>Trichinellida</taxon>
        <taxon>Trichinellidae</taxon>
        <taxon>Trichinella</taxon>
    </lineage>
</organism>
<dbReference type="EMBL" id="JYDQ01000364">
    <property type="protein sequence ID" value="KRY08109.1"/>
    <property type="molecule type" value="Genomic_DNA"/>
</dbReference>
<dbReference type="Proteomes" id="UP000054783">
    <property type="component" value="Unassembled WGS sequence"/>
</dbReference>
<name>A0A0V0Z6Q9_9BILA</name>
<accession>A0A0V0Z6Q9</accession>
<reference evidence="1 2" key="1">
    <citation type="submission" date="2015-01" db="EMBL/GenBank/DDBJ databases">
        <title>Evolution of Trichinella species and genotypes.</title>
        <authorList>
            <person name="Korhonen P.K."/>
            <person name="Edoardo P."/>
            <person name="Giuseppe L.R."/>
            <person name="Gasser R.B."/>
        </authorList>
    </citation>
    <scope>NUCLEOTIDE SEQUENCE [LARGE SCALE GENOMIC DNA]</scope>
    <source>
        <strain evidence="1">ISS2496</strain>
    </source>
</reference>
<sequence>MRDSAQNAGLVYVESRKSAHPKNFRPLWHGRPAGLPVAGRPVASLCCPPTGKFFQCSNVVATLAKLLAGWRIFHGRVAALYSLAPPTSNY</sequence>
<gene>
    <name evidence="1" type="ORF">T12_3074</name>
</gene>
<comment type="caution">
    <text evidence="1">The sequence shown here is derived from an EMBL/GenBank/DDBJ whole genome shotgun (WGS) entry which is preliminary data.</text>
</comment>